<evidence type="ECO:0000313" key="3">
    <source>
        <dbReference type="EMBL" id="CAB4014347.1"/>
    </source>
</evidence>
<accession>A0A6S7IAQ0</accession>
<keyword evidence="1" id="KW-0067">ATP-binding</keyword>
<dbReference type="GO" id="GO:0006281">
    <property type="term" value="P:DNA repair"/>
    <property type="evidence" value="ECO:0007669"/>
    <property type="project" value="UniProtKB-KW"/>
</dbReference>
<dbReference type="CDD" id="cd18809">
    <property type="entry name" value="SF1_C_RecD"/>
    <property type="match status" value="1"/>
</dbReference>
<gene>
    <name evidence="3" type="ORF">PACLA_8A036349</name>
</gene>
<evidence type="ECO:0000256" key="1">
    <source>
        <dbReference type="RuleBase" id="RU363044"/>
    </source>
</evidence>
<dbReference type="SUPFAM" id="SSF56219">
    <property type="entry name" value="DNase I-like"/>
    <property type="match status" value="1"/>
</dbReference>
<feature type="region of interest" description="Disordered" evidence="2">
    <location>
        <begin position="161"/>
        <end position="211"/>
    </location>
</feature>
<dbReference type="InterPro" id="IPR003593">
    <property type="entry name" value="AAA+_ATPase"/>
</dbReference>
<dbReference type="Gene3D" id="3.40.50.300">
    <property type="entry name" value="P-loop containing nucleotide triphosphate hydrolases"/>
    <property type="match status" value="1"/>
</dbReference>
<keyword evidence="4" id="KW-1185">Reference proteome</keyword>
<dbReference type="InterPro" id="IPR027417">
    <property type="entry name" value="P-loop_NTPase"/>
</dbReference>
<protein>
    <recommendedName>
        <fullName evidence="1">ATP-dependent DNA helicase</fullName>
        <ecNumber evidence="1">5.6.2.3</ecNumber>
    </recommendedName>
</protein>
<dbReference type="InterPro" id="IPR036691">
    <property type="entry name" value="Endo/exonu/phosph_ase_sf"/>
</dbReference>
<dbReference type="OrthoDB" id="5981076at2759"/>
<dbReference type="PANTHER" id="PTHR47642">
    <property type="entry name" value="ATP-DEPENDENT DNA HELICASE"/>
    <property type="match status" value="1"/>
</dbReference>
<keyword evidence="1" id="KW-0547">Nucleotide-binding</keyword>
<dbReference type="InterPro" id="IPR010285">
    <property type="entry name" value="DNA_helicase_pif1-like_DEAD"/>
</dbReference>
<dbReference type="EMBL" id="CACRXK020008264">
    <property type="protein sequence ID" value="CAB4014347.1"/>
    <property type="molecule type" value="Genomic_DNA"/>
</dbReference>
<comment type="similarity">
    <text evidence="1">Belongs to the helicase family.</text>
</comment>
<dbReference type="PANTHER" id="PTHR47642:SF5">
    <property type="entry name" value="ATP-DEPENDENT DNA HELICASE"/>
    <property type="match status" value="1"/>
</dbReference>
<dbReference type="SUPFAM" id="SSF52540">
    <property type="entry name" value="P-loop containing nucleoside triphosphate hydrolases"/>
    <property type="match status" value="2"/>
</dbReference>
<reference evidence="3" key="1">
    <citation type="submission" date="2020-04" db="EMBL/GenBank/DDBJ databases">
        <authorList>
            <person name="Alioto T."/>
            <person name="Alioto T."/>
            <person name="Gomez Garrido J."/>
        </authorList>
    </citation>
    <scope>NUCLEOTIDE SEQUENCE</scope>
    <source>
        <strain evidence="3">A484AB</strain>
    </source>
</reference>
<keyword evidence="1" id="KW-0234">DNA repair</keyword>
<keyword evidence="1" id="KW-0378">Hydrolase</keyword>
<dbReference type="Gene3D" id="3.60.10.10">
    <property type="entry name" value="Endonuclease/exonuclease/phosphatase"/>
    <property type="match status" value="1"/>
</dbReference>
<dbReference type="SMART" id="SM00382">
    <property type="entry name" value="AAA"/>
    <property type="match status" value="1"/>
</dbReference>
<dbReference type="Proteomes" id="UP001152795">
    <property type="component" value="Unassembled WGS sequence"/>
</dbReference>
<dbReference type="GO" id="GO:0000723">
    <property type="term" value="P:telomere maintenance"/>
    <property type="evidence" value="ECO:0007669"/>
    <property type="project" value="InterPro"/>
</dbReference>
<dbReference type="EC" id="5.6.2.3" evidence="1"/>
<dbReference type="GO" id="GO:0016787">
    <property type="term" value="F:hydrolase activity"/>
    <property type="evidence" value="ECO:0007669"/>
    <property type="project" value="UniProtKB-KW"/>
</dbReference>
<evidence type="ECO:0000313" key="4">
    <source>
        <dbReference type="Proteomes" id="UP001152795"/>
    </source>
</evidence>
<comment type="caution">
    <text evidence="3">The sequence shown here is derived from an EMBL/GenBank/DDBJ whole genome shotgun (WGS) entry which is preliminary data.</text>
</comment>
<dbReference type="Pfam" id="PF05970">
    <property type="entry name" value="PIF1"/>
    <property type="match status" value="1"/>
</dbReference>
<dbReference type="GO" id="GO:0006310">
    <property type="term" value="P:DNA recombination"/>
    <property type="evidence" value="ECO:0007669"/>
    <property type="project" value="UniProtKB-KW"/>
</dbReference>
<proteinExistence type="inferred from homology"/>
<sequence length="949" mass="107553">MLPVDLNSDSFLPTKQLLLIHNLKIWMKTNILTRRKDILCYSDRPKNIPIINNMRLALFSTNYYKDYKIYIDDVSDSQPEVLSDDIIECQNTENYSTELPDRIKLMSSKEVMKCRKVKAVQDQTYVSKFYEPDIQSIVQHNKEIFEPDSDAINEALETLRNSDGMPARSYDPINDQENEEMRQRLPNDANEPESFNKSLPQHLEPNPELAQRSSGIISYNQPSDISDDDLRKTVRSLNSEQYYAYDLVLSWCRNKMANLNTRKPSKIDPIHVFVTGGRGAGKSHLIRAIHHTVTKTFRHAPLNPELPSVLLMAPTGVAAINISGTTVHTALAIPRECGNSVPAMSDQKRTQMRLSLAELKLIIIDEISMVSNIGLLHIHQRLKEIFVTPSSELFAGISKLAVGDFFQLPPIRSATAFSNYMNDAFNLCHPWHVFKMAELTQIMRQKDDIYFTQLLNRARTASHTDDDITCFQSRVITADDENYPSDALHIFAENAPVDEYNLDRLEKIPSPHYILKAVDQFPPHVRKQDIERVLSKGRSQTGGLDTEIMIKENARVMLTNNVDIIDRLINGQLGTVVRVAVDSVSNKPSTIFVKFDDRNAAISAIQKSPSTFARENSVVPIQPVLARIKVRPGKPSSPEIQRLQFPLTLAWACTVHKVQGLTLDNIVVSFDLKRYFNHGQVYVALSRATSLNGLHILGTLENKHIRANPKVQEEYERLREISNLQPQLTTADLSNKETFSICILNIRSFKKHSLDLISDPILSKCDILALTETQLSSNVENCEMNLILKDFSLHRQDHHSDKFLSLAVCYKETVTLDETEYFSSINGLKFVIYISGNNLSLSCLLLYRKHGGNIQQFIAGLDYIIRSCDIDIIFGDFNIDYFNDNSNSSLKELAESLNYVQLVNKPTVISSGSLLDHVYVKQSICNTIEANVVSVYYSDHEAVKVSVRS</sequence>
<dbReference type="InterPro" id="IPR051055">
    <property type="entry name" value="PIF1_helicase"/>
</dbReference>
<organism evidence="3 4">
    <name type="scientific">Paramuricea clavata</name>
    <name type="common">Red gorgonian</name>
    <name type="synonym">Violescent sea-whip</name>
    <dbReference type="NCBI Taxonomy" id="317549"/>
    <lineage>
        <taxon>Eukaryota</taxon>
        <taxon>Metazoa</taxon>
        <taxon>Cnidaria</taxon>
        <taxon>Anthozoa</taxon>
        <taxon>Octocorallia</taxon>
        <taxon>Malacalcyonacea</taxon>
        <taxon>Plexauridae</taxon>
        <taxon>Paramuricea</taxon>
    </lineage>
</organism>
<comment type="catalytic activity">
    <reaction evidence="1">
        <text>ATP + H2O = ADP + phosphate + H(+)</text>
        <dbReference type="Rhea" id="RHEA:13065"/>
        <dbReference type="ChEBI" id="CHEBI:15377"/>
        <dbReference type="ChEBI" id="CHEBI:15378"/>
        <dbReference type="ChEBI" id="CHEBI:30616"/>
        <dbReference type="ChEBI" id="CHEBI:43474"/>
        <dbReference type="ChEBI" id="CHEBI:456216"/>
        <dbReference type="EC" id="5.6.2.3"/>
    </reaction>
</comment>
<name>A0A6S7IAQ0_PARCT</name>
<keyword evidence="1 3" id="KW-0347">Helicase</keyword>
<dbReference type="GO" id="GO:0043139">
    <property type="term" value="F:5'-3' DNA helicase activity"/>
    <property type="evidence" value="ECO:0007669"/>
    <property type="project" value="UniProtKB-EC"/>
</dbReference>
<keyword evidence="1" id="KW-0227">DNA damage</keyword>
<keyword evidence="1" id="KW-0233">DNA recombination</keyword>
<comment type="cofactor">
    <cofactor evidence="1">
        <name>Mg(2+)</name>
        <dbReference type="ChEBI" id="CHEBI:18420"/>
    </cofactor>
</comment>
<dbReference type="AlphaFoldDB" id="A0A6S7IAQ0"/>
<dbReference type="GO" id="GO:0005524">
    <property type="term" value="F:ATP binding"/>
    <property type="evidence" value="ECO:0007669"/>
    <property type="project" value="UniProtKB-KW"/>
</dbReference>
<evidence type="ECO:0000256" key="2">
    <source>
        <dbReference type="SAM" id="MobiDB-lite"/>
    </source>
</evidence>